<dbReference type="AlphaFoldDB" id="A0A0D0D463"/>
<sequence length="171" mass="19861">MQPYEYPPIVPLFMPPMPPPLIQPSLFHLMNNQHPQQQHYVRGVEARVDYTAAVMQATENAHAGRRQNCQRHNAHAAPAPAAPIYNCVNVDFQQNNVINFQQEAEEQQWQQLQWEAQQAERQAAEEWQHVQWAAQQAERQAAEEQLQLQLMAEKAERQAAQEELLRQEADH</sequence>
<dbReference type="EMBL" id="KN826614">
    <property type="protein sequence ID" value="KIK78371.1"/>
    <property type="molecule type" value="Genomic_DNA"/>
</dbReference>
<keyword evidence="3" id="KW-1185">Reference proteome</keyword>
<evidence type="ECO:0000313" key="3">
    <source>
        <dbReference type="Proteomes" id="UP000054538"/>
    </source>
</evidence>
<reference evidence="3" key="2">
    <citation type="submission" date="2015-01" db="EMBL/GenBank/DDBJ databases">
        <title>Evolutionary Origins and Diversification of the Mycorrhizal Mutualists.</title>
        <authorList>
            <consortium name="DOE Joint Genome Institute"/>
            <consortium name="Mycorrhizal Genomics Consortium"/>
            <person name="Kohler A."/>
            <person name="Kuo A."/>
            <person name="Nagy L.G."/>
            <person name="Floudas D."/>
            <person name="Copeland A."/>
            <person name="Barry K.W."/>
            <person name="Cichocki N."/>
            <person name="Veneault-Fourrey C."/>
            <person name="LaButti K."/>
            <person name="Lindquist E.A."/>
            <person name="Lipzen A."/>
            <person name="Lundell T."/>
            <person name="Morin E."/>
            <person name="Murat C."/>
            <person name="Riley R."/>
            <person name="Ohm R."/>
            <person name="Sun H."/>
            <person name="Tunlid A."/>
            <person name="Henrissat B."/>
            <person name="Grigoriev I.V."/>
            <person name="Hibbett D.S."/>
            <person name="Martin F."/>
        </authorList>
    </citation>
    <scope>NUCLEOTIDE SEQUENCE [LARGE SCALE GENOMIC DNA]</scope>
    <source>
        <strain evidence="3">Ve08.2h10</strain>
    </source>
</reference>
<gene>
    <name evidence="2" type="ORF">PAXRUDRAFT_16911</name>
</gene>
<organism evidence="2 3">
    <name type="scientific">Paxillus rubicundulus Ve08.2h10</name>
    <dbReference type="NCBI Taxonomy" id="930991"/>
    <lineage>
        <taxon>Eukaryota</taxon>
        <taxon>Fungi</taxon>
        <taxon>Dikarya</taxon>
        <taxon>Basidiomycota</taxon>
        <taxon>Agaricomycotina</taxon>
        <taxon>Agaricomycetes</taxon>
        <taxon>Agaricomycetidae</taxon>
        <taxon>Boletales</taxon>
        <taxon>Paxilineae</taxon>
        <taxon>Paxillaceae</taxon>
        <taxon>Paxillus</taxon>
    </lineage>
</organism>
<evidence type="ECO:0000256" key="1">
    <source>
        <dbReference type="SAM" id="Coils"/>
    </source>
</evidence>
<evidence type="ECO:0000313" key="2">
    <source>
        <dbReference type="EMBL" id="KIK78371.1"/>
    </source>
</evidence>
<proteinExistence type="predicted"/>
<dbReference type="Proteomes" id="UP000054538">
    <property type="component" value="Unassembled WGS sequence"/>
</dbReference>
<dbReference type="HOGENOM" id="CLU_1563372_0_0_1"/>
<feature type="coiled-coil region" evidence="1">
    <location>
        <begin position="102"/>
        <end position="170"/>
    </location>
</feature>
<protein>
    <submittedName>
        <fullName evidence="2">Uncharacterized protein</fullName>
    </submittedName>
</protein>
<name>A0A0D0D463_9AGAM</name>
<reference evidence="2 3" key="1">
    <citation type="submission" date="2014-04" db="EMBL/GenBank/DDBJ databases">
        <authorList>
            <consortium name="DOE Joint Genome Institute"/>
            <person name="Kuo A."/>
            <person name="Kohler A."/>
            <person name="Jargeat P."/>
            <person name="Nagy L.G."/>
            <person name="Floudas D."/>
            <person name="Copeland A."/>
            <person name="Barry K.W."/>
            <person name="Cichocki N."/>
            <person name="Veneault-Fourrey C."/>
            <person name="LaButti K."/>
            <person name="Lindquist E.A."/>
            <person name="Lipzen A."/>
            <person name="Lundell T."/>
            <person name="Morin E."/>
            <person name="Murat C."/>
            <person name="Sun H."/>
            <person name="Tunlid A."/>
            <person name="Henrissat B."/>
            <person name="Grigoriev I.V."/>
            <person name="Hibbett D.S."/>
            <person name="Martin F."/>
            <person name="Nordberg H.P."/>
            <person name="Cantor M.N."/>
            <person name="Hua S.X."/>
        </authorList>
    </citation>
    <scope>NUCLEOTIDE SEQUENCE [LARGE SCALE GENOMIC DNA]</scope>
    <source>
        <strain evidence="2 3">Ve08.2h10</strain>
    </source>
</reference>
<accession>A0A0D0D463</accession>
<dbReference type="InParanoid" id="A0A0D0D463"/>
<keyword evidence="1" id="KW-0175">Coiled coil</keyword>